<dbReference type="EMBL" id="BK059112">
    <property type="protein sequence ID" value="DAE31898.1"/>
    <property type="molecule type" value="Genomic_DNA"/>
</dbReference>
<proteinExistence type="predicted"/>
<accession>A0A8S5RLA5</accession>
<protein>
    <submittedName>
        <fullName evidence="1">Uncharacterized protein</fullName>
    </submittedName>
</protein>
<name>A0A8S5RLA5_9VIRU</name>
<sequence>MNQLNTSSITFLWQFEDFVSLYCNDYFNGHTTLHVDDGSKVRDFTLDDANIIIDDLENNMYRLWTSGPDGKSEEKYIEIFSETMTDQIEYLNDISIQVKDIQTIVDYAENISNERGLNLVESLYYAYLATNDKKQKLNFFYLLMGAIKLNNNNNFNNNIDNNSSLYIYDSQRALMNPELANGFLSGSTKLYKFTGKFYEYQDTIFFDKEDVDLSFLDRDYLYRLDIIVDNQLINSYYTLNPTVDTAKQVWDRLYKIVESINSRLNGLRYLPLAYHKFDEETQLAISLLMDKNVDAHYLQQPRIGVDEEYITAHIEGANKYSDLDGVYFCITDVEGLASDQILFKKKVDNLIVDLPIQGNSIYDGCYYSFLIDSNKRIISPVTLFNINEDIEHDYIEATLKMSQKQLLNFLYEEFEEEDVNKYYYLFTDCIGNNEVTLSNYFDKVIDRFVQSNFNEDFFDLIHYINVYRFSNQTYSNQNLLAYNDEPAHRIIMPNDANKEYIMQAVKFKRGENYKYDYKLVNDNADYITYDDADYTVISIFKKDTAMHCGLITVNRIGFDYRINTWNISVSNKLDI</sequence>
<evidence type="ECO:0000313" key="1">
    <source>
        <dbReference type="EMBL" id="DAE31898.1"/>
    </source>
</evidence>
<reference evidence="1" key="1">
    <citation type="journal article" date="2021" name="Proc. Natl. Acad. Sci. U.S.A.">
        <title>A Catalog of Tens of Thousands of Viruses from Human Metagenomes Reveals Hidden Associations with Chronic Diseases.</title>
        <authorList>
            <person name="Tisza M.J."/>
            <person name="Buck C.B."/>
        </authorList>
    </citation>
    <scope>NUCLEOTIDE SEQUENCE</scope>
    <source>
        <strain evidence="1">CtEQ64</strain>
    </source>
</reference>
<organism evidence="1">
    <name type="scientific">virus sp. ctEQ64</name>
    <dbReference type="NCBI Taxonomy" id="2825809"/>
    <lineage>
        <taxon>Viruses</taxon>
    </lineage>
</organism>